<dbReference type="InterPro" id="IPR036400">
    <property type="entry name" value="Cyt_B5-like_heme/steroid_sf"/>
</dbReference>
<gene>
    <name evidence="3" type="ORF">g.16760</name>
</gene>
<sequence length="425" mass="49400">MPNLESSWPDWKYPEWRQRGGQLTADEWLEGRREVDGAEGLWRVHDGLYELSSWIHSHPGGSQWLEITKGTDITEAFEAHHIGPLASKMLKNFYVRPAKTPRNSAFTFHPDGFYRTLKSRVYEKLKGVKPGPSEHSKRLLETLALGTLIFSVLAAVYHSYLLGAVAGLLLTLTANCAHNFFHMRDNWRMFLFNMSLFTVRQWRISHALSHHLFPNTHYDLEISLFEPLMMFLPSPEKTKLYGVISAVVSPLLYPFFYFFEALRRIFKSQFHRQDLLSLLLPTAMLVVGRVPVLDVILMWTYINMISSFWFGVIGLNAAHHHPEIFHYGDKPREDRDWGLNTLDATRDRVEVMGSPNLVLVTYGDHTLHHLFPTVDHVHLSSLYPIMEQTCKEFGYNFKLKTTWDLVTGQFRQLMRNEPNLKDRNQ</sequence>
<feature type="domain" description="Cytochrome b5 heme-binding" evidence="2">
    <location>
        <begin position="20"/>
        <end position="99"/>
    </location>
</feature>
<dbReference type="PANTHER" id="PTHR16740">
    <property type="entry name" value="CYTOCHROME B5-RELATED PROTEIN-RELATED"/>
    <property type="match status" value="1"/>
</dbReference>
<proteinExistence type="predicted"/>
<dbReference type="InterPro" id="IPR005804">
    <property type="entry name" value="FA_desaturase_dom"/>
</dbReference>
<protein>
    <recommendedName>
        <fullName evidence="2">Cytochrome b5 heme-binding domain-containing protein</fullName>
    </recommendedName>
</protein>
<evidence type="ECO:0000256" key="1">
    <source>
        <dbReference type="SAM" id="Phobius"/>
    </source>
</evidence>
<organism evidence="3">
    <name type="scientific">Cuerna arida</name>
    <dbReference type="NCBI Taxonomy" id="1464854"/>
    <lineage>
        <taxon>Eukaryota</taxon>
        <taxon>Metazoa</taxon>
        <taxon>Ecdysozoa</taxon>
        <taxon>Arthropoda</taxon>
        <taxon>Hexapoda</taxon>
        <taxon>Insecta</taxon>
        <taxon>Pterygota</taxon>
        <taxon>Neoptera</taxon>
        <taxon>Paraneoptera</taxon>
        <taxon>Hemiptera</taxon>
        <taxon>Auchenorrhyncha</taxon>
        <taxon>Membracoidea</taxon>
        <taxon>Cicadellidae</taxon>
        <taxon>Cicadellinae</taxon>
        <taxon>Proconiini</taxon>
        <taxon>Cuerna</taxon>
    </lineage>
</organism>
<keyword evidence="1" id="KW-1133">Transmembrane helix</keyword>
<dbReference type="Pfam" id="PF00487">
    <property type="entry name" value="FA_desaturase"/>
    <property type="match status" value="1"/>
</dbReference>
<name>A0A1B6ERI6_9HEMI</name>
<dbReference type="PANTHER" id="PTHR16740:SF1">
    <property type="entry name" value="CYTOCHROME B5-RELATED PROTEIN-RELATED"/>
    <property type="match status" value="1"/>
</dbReference>
<dbReference type="PROSITE" id="PS50255">
    <property type="entry name" value="CYTOCHROME_B5_2"/>
    <property type="match status" value="1"/>
</dbReference>
<dbReference type="Pfam" id="PF00173">
    <property type="entry name" value="Cyt-b5"/>
    <property type="match status" value="1"/>
</dbReference>
<dbReference type="AlphaFoldDB" id="A0A1B6ERI6"/>
<evidence type="ECO:0000313" key="3">
    <source>
        <dbReference type="EMBL" id="JAS40584.1"/>
    </source>
</evidence>
<dbReference type="Gene3D" id="3.10.120.10">
    <property type="entry name" value="Cytochrome b5-like heme/steroid binding domain"/>
    <property type="match status" value="1"/>
</dbReference>
<reference evidence="3" key="1">
    <citation type="submission" date="2015-11" db="EMBL/GenBank/DDBJ databases">
        <title>De novo transcriptome assembly of four potential Pierce s Disease insect vectors from Arizona vineyards.</title>
        <authorList>
            <person name="Tassone E.E."/>
        </authorList>
    </citation>
    <scope>NUCLEOTIDE SEQUENCE</scope>
</reference>
<dbReference type="EMBL" id="GECZ01029185">
    <property type="protein sequence ID" value="JAS40584.1"/>
    <property type="molecule type" value="Transcribed_RNA"/>
</dbReference>
<dbReference type="SUPFAM" id="SSF55856">
    <property type="entry name" value="Cytochrome b5-like heme/steroid binding domain"/>
    <property type="match status" value="1"/>
</dbReference>
<evidence type="ECO:0000259" key="2">
    <source>
        <dbReference type="PROSITE" id="PS50255"/>
    </source>
</evidence>
<keyword evidence="1" id="KW-0812">Transmembrane</keyword>
<accession>A0A1B6ERI6</accession>
<dbReference type="InterPro" id="IPR053100">
    <property type="entry name" value="Cytochrome_b5-related"/>
</dbReference>
<dbReference type="GO" id="GO:0006629">
    <property type="term" value="P:lipid metabolic process"/>
    <property type="evidence" value="ECO:0007669"/>
    <property type="project" value="InterPro"/>
</dbReference>
<feature type="transmembrane region" description="Helical" evidence="1">
    <location>
        <begin position="279"/>
        <end position="302"/>
    </location>
</feature>
<keyword evidence="1" id="KW-0472">Membrane</keyword>
<feature type="transmembrane region" description="Helical" evidence="1">
    <location>
        <begin position="240"/>
        <end position="259"/>
    </location>
</feature>
<dbReference type="InterPro" id="IPR001199">
    <property type="entry name" value="Cyt_B5-like_heme/steroid-bd"/>
</dbReference>